<organism evidence="1 2">
    <name type="scientific">Marinobacter nauticus (strain ATCC 700491 / DSM 11845 / VT8)</name>
    <name type="common">Marinobacter aquaeolei</name>
    <dbReference type="NCBI Taxonomy" id="351348"/>
    <lineage>
        <taxon>Bacteria</taxon>
        <taxon>Pseudomonadati</taxon>
        <taxon>Pseudomonadota</taxon>
        <taxon>Gammaproteobacteria</taxon>
        <taxon>Pseudomonadales</taxon>
        <taxon>Marinobacteraceae</taxon>
        <taxon>Marinobacter</taxon>
    </lineage>
</organism>
<dbReference type="Proteomes" id="UP000000998">
    <property type="component" value="Plasmid pMAQU02"/>
</dbReference>
<keyword evidence="1" id="KW-0614">Plasmid</keyword>
<dbReference type="KEGG" id="maq:Maqu_4073"/>
<protein>
    <submittedName>
        <fullName evidence="1">Uncharacterized protein</fullName>
    </submittedName>
</protein>
<dbReference type="EMBL" id="CP000516">
    <property type="protein sequence ID" value="ABM21346.1"/>
    <property type="molecule type" value="Genomic_DNA"/>
</dbReference>
<proteinExistence type="predicted"/>
<evidence type="ECO:0000313" key="2">
    <source>
        <dbReference type="Proteomes" id="UP000000998"/>
    </source>
</evidence>
<evidence type="ECO:0000313" key="1">
    <source>
        <dbReference type="EMBL" id="ABM21346.1"/>
    </source>
</evidence>
<geneLocation type="plasmid" evidence="1 2">
    <name>pMAQU02</name>
</geneLocation>
<accession>A1U8M7</accession>
<name>A1U8M7_MARN8</name>
<dbReference type="AlphaFoldDB" id="A1U8M7"/>
<reference evidence="2" key="1">
    <citation type="journal article" date="2011" name="Appl. Environ. Microbiol.">
        <title>Genomic potential of Marinobacter aquaeolei, a biogeochemical 'opportunitroph'.</title>
        <authorList>
            <person name="Singer E."/>
            <person name="Webb E.A."/>
            <person name="Nelson W.C."/>
            <person name="Heidelberg J.F."/>
            <person name="Ivanova N."/>
            <person name="Pati A."/>
            <person name="Edwards K.J."/>
        </authorList>
    </citation>
    <scope>NUCLEOTIDE SEQUENCE [LARGE SCALE GENOMIC DNA]</scope>
    <source>
        <strain evidence="2">ATCC 700491 / DSM 11845 / VT8</strain>
    </source>
</reference>
<dbReference type="HOGENOM" id="CLU_2130467_0_0_6"/>
<sequence precursor="true">MMELLIGLFALFWFCFGSLVVFNAMRWGTALSDRLLVVTGQTLKWALQHCVKGLILLIRYAFSRVKKPEHMAIRPIIATPLELEHMRRQQLIQSNSRVPVEIEYTPPKRK</sequence>
<gene>
    <name evidence="1" type="ordered locus">Maqu_4073</name>
</gene>